<sequence length="73" mass="7888">MIGPILQFHDLQELCKPGANPRLATVERWARKIGLNYTYDAEGGIITTVDAFNAAIGLTRPAANDDKLGADAF</sequence>
<dbReference type="Proteomes" id="UP000647183">
    <property type="component" value="Unassembled WGS sequence"/>
</dbReference>
<comment type="caution">
    <text evidence="1">The sequence shown here is derived from an EMBL/GenBank/DDBJ whole genome shotgun (WGS) entry which is preliminary data.</text>
</comment>
<keyword evidence="2" id="KW-1185">Reference proteome</keyword>
<protein>
    <submittedName>
        <fullName evidence="1">Uncharacterized protein</fullName>
    </submittedName>
</protein>
<organism evidence="1 2">
    <name type="scientific">Luteimonas colneyensis</name>
    <dbReference type="NCBI Taxonomy" id="2762230"/>
    <lineage>
        <taxon>Bacteria</taxon>
        <taxon>Pseudomonadati</taxon>
        <taxon>Pseudomonadota</taxon>
        <taxon>Gammaproteobacteria</taxon>
        <taxon>Lysobacterales</taxon>
        <taxon>Lysobacteraceae</taxon>
        <taxon>Luteimonas</taxon>
    </lineage>
</organism>
<evidence type="ECO:0000313" key="1">
    <source>
        <dbReference type="EMBL" id="MBD7987147.1"/>
    </source>
</evidence>
<gene>
    <name evidence="1" type="ORF">H9645_03805</name>
</gene>
<proteinExistence type="predicted"/>
<reference evidence="1 2" key="1">
    <citation type="submission" date="2020-08" db="EMBL/GenBank/DDBJ databases">
        <title>A Genomic Blueprint of the Chicken Gut Microbiome.</title>
        <authorList>
            <person name="Gilroy R."/>
            <person name="Ravi A."/>
            <person name="Getino M."/>
            <person name="Pursley I."/>
            <person name="Horton D.L."/>
            <person name="Alikhan N.-F."/>
            <person name="Baker D."/>
            <person name="Gharbi K."/>
            <person name="Hall N."/>
            <person name="Watson M."/>
            <person name="Adriaenssens E.M."/>
            <person name="Foster-Nyarko E."/>
            <person name="Jarju S."/>
            <person name="Secka A."/>
            <person name="Antonio M."/>
            <person name="Oren A."/>
            <person name="Chaudhuri R."/>
            <person name="La Ragione R.M."/>
            <person name="Hildebrand F."/>
            <person name="Pallen M.J."/>
        </authorList>
    </citation>
    <scope>NUCLEOTIDE SEQUENCE [LARGE SCALE GENOMIC DNA]</scope>
    <source>
        <strain evidence="1 2">Sa2BVA3</strain>
    </source>
</reference>
<name>A0ABR8UGJ4_9GAMM</name>
<accession>A0ABR8UGJ4</accession>
<evidence type="ECO:0000313" key="2">
    <source>
        <dbReference type="Proteomes" id="UP000647183"/>
    </source>
</evidence>
<dbReference type="EMBL" id="JACSQJ010000001">
    <property type="protein sequence ID" value="MBD7987147.1"/>
    <property type="molecule type" value="Genomic_DNA"/>
</dbReference>
<dbReference type="RefSeq" id="WP_191728360.1">
    <property type="nucleotide sequence ID" value="NZ_JACSQJ010000001.1"/>
</dbReference>